<proteinExistence type="predicted"/>
<dbReference type="AlphaFoldDB" id="A0A484IIG0"/>
<dbReference type="RefSeq" id="WP_134485401.1">
    <property type="nucleotide sequence ID" value="NZ_LR216287.1"/>
</dbReference>
<dbReference type="EMBL" id="LR216287">
    <property type="protein sequence ID" value="VFJ15445.1"/>
    <property type="molecule type" value="Genomic_DNA"/>
</dbReference>
<reference evidence="1 2" key="1">
    <citation type="submission" date="2019-02" db="EMBL/GenBank/DDBJ databases">
        <authorList>
            <person name="Lehtovirta-Morley E L."/>
        </authorList>
    </citation>
    <scope>NUCLEOTIDE SEQUENCE [LARGE SCALE GENOMIC DNA]</scope>
    <source>
        <strain evidence="1">NFRAN1</strain>
    </source>
</reference>
<protein>
    <submittedName>
        <fullName evidence="1">Uncharacterized protein</fullName>
    </submittedName>
</protein>
<gene>
    <name evidence="1" type="ORF">NFRAN_3127</name>
</gene>
<keyword evidence="2" id="KW-1185">Reference proteome</keyword>
<accession>A0A484IIG0</accession>
<dbReference type="Proteomes" id="UP000294299">
    <property type="component" value="Chromosome NFRAN"/>
</dbReference>
<sequence>MKRINPFTLLEKYICEGTLDKKFYSECMKRIKIVEDAVGRIEKITRLEYPDYYVEPALTLSSSEMEFDQYSVLYARTIPVCTRQNQIRIIIQISLPLILYGLKGTIHAVMAHEFTHYLDLIRKIINLDISSDHIPQTGFEMRFADNEKTIDYNLVFKDDRSLKRMLNTKFNHGLIDPRLDKKTKTNWIEKKLPIKHIMIADNYTSLPFQAIVNTPIAEQLKIKLLEWR</sequence>
<name>A0A484IIG0_9ARCH</name>
<organism evidence="1 2">
    <name type="scientific">Candidatus Nitrosocosmicus franklandianus</name>
    <dbReference type="NCBI Taxonomy" id="1798806"/>
    <lineage>
        <taxon>Archaea</taxon>
        <taxon>Nitrososphaerota</taxon>
        <taxon>Nitrososphaeria</taxon>
        <taxon>Nitrososphaerales</taxon>
        <taxon>Nitrososphaeraceae</taxon>
        <taxon>Candidatus Nitrosocosmicus</taxon>
    </lineage>
</organism>
<dbReference type="GeneID" id="39422220"/>
<evidence type="ECO:0000313" key="2">
    <source>
        <dbReference type="Proteomes" id="UP000294299"/>
    </source>
</evidence>
<dbReference type="OrthoDB" id="9956at2157"/>
<dbReference type="KEGG" id="nfn:NFRAN_3127"/>
<evidence type="ECO:0000313" key="1">
    <source>
        <dbReference type="EMBL" id="VFJ15445.1"/>
    </source>
</evidence>